<dbReference type="Gene3D" id="1.20.1640.10">
    <property type="entry name" value="Multidrug efflux transporter AcrB transmembrane domain"/>
    <property type="match status" value="2"/>
</dbReference>
<keyword evidence="1" id="KW-0472">Membrane</keyword>
<evidence type="ECO:0000313" key="3">
    <source>
        <dbReference type="Proteomes" id="UP000263273"/>
    </source>
</evidence>
<feature type="transmembrane region" description="Helical" evidence="1">
    <location>
        <begin position="12"/>
        <end position="36"/>
    </location>
</feature>
<name>A0A354Z0R6_9FIRM</name>
<accession>A0A354Z0R6</accession>
<evidence type="ECO:0000256" key="1">
    <source>
        <dbReference type="SAM" id="Phobius"/>
    </source>
</evidence>
<reference evidence="2 3" key="1">
    <citation type="journal article" date="2018" name="Nat. Biotechnol.">
        <title>A standardized bacterial taxonomy based on genome phylogeny substantially revises the tree of life.</title>
        <authorList>
            <person name="Parks D.H."/>
            <person name="Chuvochina M."/>
            <person name="Waite D.W."/>
            <person name="Rinke C."/>
            <person name="Skarshewski A."/>
            <person name="Chaumeil P.A."/>
            <person name="Hugenholtz P."/>
        </authorList>
    </citation>
    <scope>NUCLEOTIDE SEQUENCE [LARGE SCALE GENOMIC DNA]</scope>
    <source>
        <strain evidence="2">UBA10948</strain>
    </source>
</reference>
<feature type="transmembrane region" description="Helical" evidence="1">
    <location>
        <begin position="91"/>
        <end position="110"/>
    </location>
</feature>
<dbReference type="AlphaFoldDB" id="A0A354Z0R6"/>
<dbReference type="EMBL" id="DNZF01000196">
    <property type="protein sequence ID" value="HBK54057.1"/>
    <property type="molecule type" value="Genomic_DNA"/>
</dbReference>
<organism evidence="2 3">
    <name type="scientific">Syntrophomonas wolfei</name>
    <dbReference type="NCBI Taxonomy" id="863"/>
    <lineage>
        <taxon>Bacteria</taxon>
        <taxon>Bacillati</taxon>
        <taxon>Bacillota</taxon>
        <taxon>Clostridia</taxon>
        <taxon>Eubacteriales</taxon>
        <taxon>Syntrophomonadaceae</taxon>
        <taxon>Syntrophomonas</taxon>
    </lineage>
</organism>
<keyword evidence="1" id="KW-0812">Transmembrane</keyword>
<dbReference type="PRINTS" id="PR00702">
    <property type="entry name" value="ACRIFLAVINRP"/>
</dbReference>
<dbReference type="Proteomes" id="UP000263273">
    <property type="component" value="Unassembled WGS sequence"/>
</dbReference>
<dbReference type="Pfam" id="PF00873">
    <property type="entry name" value="ACR_tran"/>
    <property type="match status" value="1"/>
</dbReference>
<gene>
    <name evidence="2" type="ORF">DDZ44_08990</name>
</gene>
<keyword evidence="1" id="KW-1133">Transmembrane helix</keyword>
<dbReference type="GO" id="GO:0042910">
    <property type="term" value="F:xenobiotic transmembrane transporter activity"/>
    <property type="evidence" value="ECO:0007669"/>
    <property type="project" value="TreeGrafter"/>
</dbReference>
<dbReference type="Gene3D" id="3.30.70.1440">
    <property type="entry name" value="Multidrug efflux transporter AcrB pore domain"/>
    <property type="match status" value="1"/>
</dbReference>
<sequence length="250" mass="26858">MPIVFVQGLAGILVKPLALTVSFSHIAALFAALTLVPMLASKLLKNVSPPDEVLTGNKTKNPVLLFGKFLHGLNRLYGKLLRWALGNRKKVVGFVVVALVLSLAATPLIGTEFIPEMDQGEMAVNIKMPIGTKLAETQKVAENIEHLVKHEINDVDYIFTTVGTGNLAMLGIGNTQEAVLQVKLKPLEQRSISTKEAAEKIRRVLANVPGSEITVILNTSSAGPSSSPVEISIRGDDLVLLEQLGDQVLN</sequence>
<proteinExistence type="predicted"/>
<dbReference type="PANTHER" id="PTHR32063:SF0">
    <property type="entry name" value="SWARMING MOTILITY PROTEIN SWRC"/>
    <property type="match status" value="1"/>
</dbReference>
<evidence type="ECO:0000313" key="2">
    <source>
        <dbReference type="EMBL" id="HBK54057.1"/>
    </source>
</evidence>
<dbReference type="GO" id="GO:0005886">
    <property type="term" value="C:plasma membrane"/>
    <property type="evidence" value="ECO:0007669"/>
    <property type="project" value="TreeGrafter"/>
</dbReference>
<comment type="caution">
    <text evidence="2">The sequence shown here is derived from an EMBL/GenBank/DDBJ whole genome shotgun (WGS) entry which is preliminary data.</text>
</comment>
<dbReference type="InterPro" id="IPR001036">
    <property type="entry name" value="Acrflvin-R"/>
</dbReference>
<feature type="non-terminal residue" evidence="2">
    <location>
        <position position="250"/>
    </location>
</feature>
<dbReference type="PANTHER" id="PTHR32063">
    <property type="match status" value="1"/>
</dbReference>
<protein>
    <submittedName>
        <fullName evidence="2">Multidrug ABC transporter</fullName>
    </submittedName>
</protein>
<feature type="non-terminal residue" evidence="2">
    <location>
        <position position="1"/>
    </location>
</feature>
<dbReference type="SUPFAM" id="SSF82693">
    <property type="entry name" value="Multidrug efflux transporter AcrB pore domain, PN1, PN2, PC1 and PC2 subdomains"/>
    <property type="match status" value="1"/>
</dbReference>
<dbReference type="Gene3D" id="3.30.70.1430">
    <property type="entry name" value="Multidrug efflux transporter AcrB pore domain"/>
    <property type="match status" value="1"/>
</dbReference>